<dbReference type="GO" id="GO:0006508">
    <property type="term" value="P:proteolysis"/>
    <property type="evidence" value="ECO:0007669"/>
    <property type="project" value="UniProtKB-KW"/>
</dbReference>
<sequence length="226" mass="25529">MLAVLALLFLAVLLSPSENIYPELNPDPWGNETITVHIDDRNVPAHYSPSYRVQVEKALDYWSEGGNGKLGYTPEFRIVDVNDADILIMWVENLEAEAGVESGVAGFARPYEVNGRYEHVDIVLETGNYAGYSWRQYGDSNMQEIAKHEIGHALGLGHSNNRKDIMYPTYDRMDDIDPLLVQRTLPLIILGALLGAGIVFYHGGGWLHSRKKRERLEKEIFGEKEK</sequence>
<accession>A0AAE3H8A4</accession>
<keyword evidence="2" id="KW-0479">Metal-binding</keyword>
<keyword evidence="5" id="KW-0472">Membrane</keyword>
<evidence type="ECO:0000256" key="3">
    <source>
        <dbReference type="ARBA" id="ARBA00022801"/>
    </source>
</evidence>
<comment type="caution">
    <text evidence="7">The sequence shown here is derived from an EMBL/GenBank/DDBJ whole genome shotgun (WGS) entry which is preliminary data.</text>
</comment>
<keyword evidence="1" id="KW-0645">Protease</keyword>
<evidence type="ECO:0000256" key="2">
    <source>
        <dbReference type="ARBA" id="ARBA00022723"/>
    </source>
</evidence>
<keyword evidence="5" id="KW-0812">Transmembrane</keyword>
<name>A0AAE3H8A4_9EURY</name>
<dbReference type="Pfam" id="PF00413">
    <property type="entry name" value="Peptidase_M10"/>
    <property type="match status" value="1"/>
</dbReference>
<dbReference type="InterPro" id="IPR024079">
    <property type="entry name" value="MetalloPept_cat_dom_sf"/>
</dbReference>
<dbReference type="CDD" id="cd04279">
    <property type="entry name" value="ZnMc_MMP_like_1"/>
    <property type="match status" value="1"/>
</dbReference>
<reference evidence="7 8" key="1">
    <citation type="journal article" date="2011" name="Appl. Environ. Microbiol.">
        <title>Methanogenic archaea isolated from Taiwan's Chelungpu fault.</title>
        <authorList>
            <person name="Wu S.Y."/>
            <person name="Lai M.C."/>
        </authorList>
    </citation>
    <scope>NUCLEOTIDE SEQUENCE [LARGE SCALE GENOMIC DNA]</scope>
    <source>
        <strain evidence="7 8">St545Mb</strain>
    </source>
</reference>
<keyword evidence="8" id="KW-1185">Reference proteome</keyword>
<evidence type="ECO:0000256" key="5">
    <source>
        <dbReference type="SAM" id="Phobius"/>
    </source>
</evidence>
<dbReference type="InterPro" id="IPR006026">
    <property type="entry name" value="Peptidase_Metallo"/>
</dbReference>
<protein>
    <submittedName>
        <fullName evidence="7">Peptidase</fullName>
    </submittedName>
</protein>
<proteinExistence type="predicted"/>
<feature type="transmembrane region" description="Helical" evidence="5">
    <location>
        <begin position="185"/>
        <end position="207"/>
    </location>
</feature>
<dbReference type="GO" id="GO:0031012">
    <property type="term" value="C:extracellular matrix"/>
    <property type="evidence" value="ECO:0007669"/>
    <property type="project" value="InterPro"/>
</dbReference>
<evidence type="ECO:0000259" key="6">
    <source>
        <dbReference type="SMART" id="SM00235"/>
    </source>
</evidence>
<evidence type="ECO:0000256" key="1">
    <source>
        <dbReference type="ARBA" id="ARBA00022670"/>
    </source>
</evidence>
<evidence type="ECO:0000313" key="7">
    <source>
        <dbReference type="EMBL" id="MCQ6961690.1"/>
    </source>
</evidence>
<dbReference type="EMBL" id="JTEO01000001">
    <property type="protein sequence ID" value="MCQ6961690.1"/>
    <property type="molecule type" value="Genomic_DNA"/>
</dbReference>
<dbReference type="Gene3D" id="3.40.390.10">
    <property type="entry name" value="Collagenase (Catalytic Domain)"/>
    <property type="match status" value="1"/>
</dbReference>
<organism evidence="7 8">
    <name type="scientific">Methanolobus chelungpuianus</name>
    <dbReference type="NCBI Taxonomy" id="502115"/>
    <lineage>
        <taxon>Archaea</taxon>
        <taxon>Methanobacteriati</taxon>
        <taxon>Methanobacteriota</taxon>
        <taxon>Stenosarchaea group</taxon>
        <taxon>Methanomicrobia</taxon>
        <taxon>Methanosarcinales</taxon>
        <taxon>Methanosarcinaceae</taxon>
        <taxon>Methanolobus</taxon>
    </lineage>
</organism>
<dbReference type="PANTHER" id="PTHR10201">
    <property type="entry name" value="MATRIX METALLOPROTEINASE"/>
    <property type="match status" value="1"/>
</dbReference>
<dbReference type="Proteomes" id="UP001206983">
    <property type="component" value="Unassembled WGS sequence"/>
</dbReference>
<keyword evidence="3" id="KW-0378">Hydrolase</keyword>
<keyword evidence="5" id="KW-1133">Transmembrane helix</keyword>
<dbReference type="SMART" id="SM00235">
    <property type="entry name" value="ZnMc"/>
    <property type="match status" value="1"/>
</dbReference>
<evidence type="ECO:0000256" key="4">
    <source>
        <dbReference type="ARBA" id="ARBA00022833"/>
    </source>
</evidence>
<dbReference type="AlphaFoldDB" id="A0AAE3H8A4"/>
<dbReference type="SUPFAM" id="SSF55486">
    <property type="entry name" value="Metalloproteases ('zincins'), catalytic domain"/>
    <property type="match status" value="1"/>
</dbReference>
<feature type="domain" description="Peptidase metallopeptidase" evidence="6">
    <location>
        <begin position="25"/>
        <end position="187"/>
    </location>
</feature>
<gene>
    <name evidence="7" type="ORF">PV02_00385</name>
</gene>
<dbReference type="GO" id="GO:0008270">
    <property type="term" value="F:zinc ion binding"/>
    <property type="evidence" value="ECO:0007669"/>
    <property type="project" value="InterPro"/>
</dbReference>
<evidence type="ECO:0000313" key="8">
    <source>
        <dbReference type="Proteomes" id="UP001206983"/>
    </source>
</evidence>
<dbReference type="GO" id="GO:0004222">
    <property type="term" value="F:metalloendopeptidase activity"/>
    <property type="evidence" value="ECO:0007669"/>
    <property type="project" value="InterPro"/>
</dbReference>
<dbReference type="InterPro" id="IPR001818">
    <property type="entry name" value="Pept_M10_metallopeptidase"/>
</dbReference>
<keyword evidence="4" id="KW-0862">Zinc</keyword>